<organism evidence="4 5">
    <name type="scientific">Araneus ventricosus</name>
    <name type="common">Orbweaver spider</name>
    <name type="synonym">Epeira ventricosa</name>
    <dbReference type="NCBI Taxonomy" id="182803"/>
    <lineage>
        <taxon>Eukaryota</taxon>
        <taxon>Metazoa</taxon>
        <taxon>Ecdysozoa</taxon>
        <taxon>Arthropoda</taxon>
        <taxon>Chelicerata</taxon>
        <taxon>Arachnida</taxon>
        <taxon>Araneae</taxon>
        <taxon>Araneomorphae</taxon>
        <taxon>Entelegynae</taxon>
        <taxon>Araneoidea</taxon>
        <taxon>Araneidae</taxon>
        <taxon>Araneus</taxon>
    </lineage>
</organism>
<dbReference type="PROSITE" id="PS01258">
    <property type="entry name" value="BH2"/>
    <property type="match status" value="1"/>
</dbReference>
<dbReference type="EMBL" id="BGPR01025654">
    <property type="protein sequence ID" value="GBN94748.1"/>
    <property type="molecule type" value="Genomic_DNA"/>
</dbReference>
<evidence type="ECO:0000313" key="5">
    <source>
        <dbReference type="Proteomes" id="UP000499080"/>
    </source>
</evidence>
<dbReference type="Proteomes" id="UP000499080">
    <property type="component" value="Unassembled WGS sequence"/>
</dbReference>
<feature type="region of interest" description="Disordered" evidence="2">
    <location>
        <begin position="278"/>
        <end position="298"/>
    </location>
</feature>
<feature type="compositionally biased region" description="Polar residues" evidence="2">
    <location>
        <begin position="278"/>
        <end position="287"/>
    </location>
</feature>
<dbReference type="GO" id="GO:0042981">
    <property type="term" value="P:regulation of apoptotic process"/>
    <property type="evidence" value="ECO:0007669"/>
    <property type="project" value="InterPro"/>
</dbReference>
<gene>
    <name evidence="4" type="ORF">AVEN_69968_1</name>
</gene>
<comment type="similarity">
    <text evidence="1">Belongs to the Bcl-2 family.</text>
</comment>
<keyword evidence="5" id="KW-1185">Reference proteome</keyword>
<dbReference type="Pfam" id="PF18701">
    <property type="entry name" value="DUF5641"/>
    <property type="match status" value="1"/>
</dbReference>
<evidence type="ECO:0000313" key="4">
    <source>
        <dbReference type="EMBL" id="GBN94748.1"/>
    </source>
</evidence>
<dbReference type="InterPro" id="IPR020726">
    <property type="entry name" value="Bcl2_BH2_motif_CS"/>
</dbReference>
<reference evidence="4 5" key="1">
    <citation type="journal article" date="2019" name="Sci. Rep.">
        <title>Orb-weaving spider Araneus ventricosus genome elucidates the spidroin gene catalogue.</title>
        <authorList>
            <person name="Kono N."/>
            <person name="Nakamura H."/>
            <person name="Ohtoshi R."/>
            <person name="Moran D.A.P."/>
            <person name="Shinohara A."/>
            <person name="Yoshida Y."/>
            <person name="Fujiwara M."/>
            <person name="Mori M."/>
            <person name="Tomita M."/>
            <person name="Arakawa K."/>
        </authorList>
    </citation>
    <scope>NUCLEOTIDE SEQUENCE [LARGE SCALE GENOMIC DNA]</scope>
</reference>
<comment type="caution">
    <text evidence="4">The sequence shown here is derived from an EMBL/GenBank/DDBJ whole genome shotgun (WGS) entry which is preliminary data.</text>
</comment>
<dbReference type="InterPro" id="IPR040676">
    <property type="entry name" value="DUF5641"/>
</dbReference>
<dbReference type="PANTHER" id="PTHR47331">
    <property type="entry name" value="PHD-TYPE DOMAIN-CONTAINING PROTEIN"/>
    <property type="match status" value="1"/>
</dbReference>
<accession>A0A4Y2T2B4</accession>
<dbReference type="AlphaFoldDB" id="A0A4Y2T2B4"/>
<feature type="domain" description="DUF5641" evidence="3">
    <location>
        <begin position="205"/>
        <end position="255"/>
    </location>
</feature>
<proteinExistence type="inferred from homology"/>
<evidence type="ECO:0000256" key="1">
    <source>
        <dbReference type="ARBA" id="ARBA00009458"/>
    </source>
</evidence>
<evidence type="ECO:0000259" key="3">
    <source>
        <dbReference type="Pfam" id="PF18701"/>
    </source>
</evidence>
<protein>
    <recommendedName>
        <fullName evidence="3">DUF5641 domain-containing protein</fullName>
    </recommendedName>
</protein>
<sequence length="324" mass="37076">MACCIGARLAHSVQQALNITEMETIFWSDSMVALYWLSEKGGWSVFVSNRINEIKTLFPNGEWRHVPGKINPADLISRGCSPSHLVESHWWEGPLWLVESPDNWPVTELINCETSEISSERKKVRLCNLNLSEEKVPWYVRKFSKFHSILRSVAWVLRFINNVRSRINERKRGQLTVEEIESAEIQLIRSIQAQSFPDETSIPNMCVFRDVKKRLQWPLARIIELIPGKVGLVRTVKLKTQSSTLIRPIQRVFPLELSGNDLTSLPLQKVQLTELSVNSPNPETSVKSPIPDPSKANQSQVFRCGRAIKRPKRLNLVTLSDVFE</sequence>
<evidence type="ECO:0000256" key="2">
    <source>
        <dbReference type="SAM" id="MobiDB-lite"/>
    </source>
</evidence>
<dbReference type="OrthoDB" id="429521at2759"/>
<name>A0A4Y2T2B4_ARAVE</name>